<proteinExistence type="predicted"/>
<name>A0A8X8WX95_SALSN</name>
<evidence type="ECO:0000313" key="3">
    <source>
        <dbReference type="EMBL" id="KAG6402893.1"/>
    </source>
</evidence>
<dbReference type="Pfam" id="PF25597">
    <property type="entry name" value="SH3_retrovirus"/>
    <property type="match status" value="1"/>
</dbReference>
<sequence length="451" mass="50183">MTPQEAWNGRKPGIAHLRVFGNKAYAHVPDQTRSKLDDKSKPFIFIGYDSNTKGYKLYDPTSQKTMISRDVEFDEEGVWDFGSDNDTTSIPPFGDPRIDEQIRKEQQEQTTPPASPATSVGGSPPSFLNERATQRARNLAEVYDDTERIAMGNELEIDAMSDPQRFVPSGDGSQNTQGGSQYRRGNACRPIVPRRSWSDREEAVLMVAMKDLVAHGWKSDNGFRGGYLNKVEEWMQKEFPRTDLKANPHIQSKLTAVKKSYNSLAKILDRSGVGANGGHAEWVADAAANSSPDAPVTEIGESSDYHPSFEDFLGYDEQMQATFANPRVDDSSTQSGANATANAQVPTKNKRKRKVREDDSGIVELLRTLHSETSARLETLALRIGYEMDLGKARAEIFGHLGNIPELTENERYDLCDIIGKENSRLEIFRGLPDASKAGYAKRVLEKEGRT</sequence>
<dbReference type="PANTHER" id="PTHR46250">
    <property type="entry name" value="MYB/SANT-LIKE DNA-BINDING DOMAIN PROTEIN-RELATED"/>
    <property type="match status" value="1"/>
</dbReference>
<dbReference type="Proteomes" id="UP000298416">
    <property type="component" value="Unassembled WGS sequence"/>
</dbReference>
<organism evidence="3">
    <name type="scientific">Salvia splendens</name>
    <name type="common">Scarlet sage</name>
    <dbReference type="NCBI Taxonomy" id="180675"/>
    <lineage>
        <taxon>Eukaryota</taxon>
        <taxon>Viridiplantae</taxon>
        <taxon>Streptophyta</taxon>
        <taxon>Embryophyta</taxon>
        <taxon>Tracheophyta</taxon>
        <taxon>Spermatophyta</taxon>
        <taxon>Magnoliopsida</taxon>
        <taxon>eudicotyledons</taxon>
        <taxon>Gunneridae</taxon>
        <taxon>Pentapetalae</taxon>
        <taxon>asterids</taxon>
        <taxon>lamiids</taxon>
        <taxon>Lamiales</taxon>
        <taxon>Lamiaceae</taxon>
        <taxon>Nepetoideae</taxon>
        <taxon>Mentheae</taxon>
        <taxon>Salviinae</taxon>
        <taxon>Salvia</taxon>
        <taxon>Salvia subgen. Calosphace</taxon>
        <taxon>core Calosphace</taxon>
    </lineage>
</organism>
<reference evidence="3" key="2">
    <citation type="submission" date="2020-08" db="EMBL/GenBank/DDBJ databases">
        <title>Plant Genome Project.</title>
        <authorList>
            <person name="Zhang R.-G."/>
        </authorList>
    </citation>
    <scope>NUCLEOTIDE SEQUENCE</scope>
    <source>
        <strain evidence="3">Huo1</strain>
        <tissue evidence="3">Leaf</tissue>
    </source>
</reference>
<feature type="domain" description="Retroviral polymerase SH3-like" evidence="2">
    <location>
        <begin position="23"/>
        <end position="85"/>
    </location>
</feature>
<accession>A0A8X8WX95</accession>
<comment type="caution">
    <text evidence="3">The sequence shown here is derived from an EMBL/GenBank/DDBJ whole genome shotgun (WGS) entry which is preliminary data.</text>
</comment>
<evidence type="ECO:0000259" key="2">
    <source>
        <dbReference type="Pfam" id="PF25597"/>
    </source>
</evidence>
<feature type="compositionally biased region" description="Polar residues" evidence="1">
    <location>
        <begin position="331"/>
        <end position="347"/>
    </location>
</feature>
<dbReference type="PANTHER" id="PTHR46250:SF15">
    <property type="entry name" value="OS01G0523800 PROTEIN"/>
    <property type="match status" value="1"/>
</dbReference>
<reference evidence="3" key="1">
    <citation type="submission" date="2018-01" db="EMBL/GenBank/DDBJ databases">
        <authorList>
            <person name="Mao J.F."/>
        </authorList>
    </citation>
    <scope>NUCLEOTIDE SEQUENCE</scope>
    <source>
        <strain evidence="3">Huo1</strain>
        <tissue evidence="3">Leaf</tissue>
    </source>
</reference>
<feature type="region of interest" description="Disordered" evidence="1">
    <location>
        <begin position="163"/>
        <end position="186"/>
    </location>
</feature>
<dbReference type="AlphaFoldDB" id="A0A8X8WX95"/>
<dbReference type="EMBL" id="PNBA02000013">
    <property type="protein sequence ID" value="KAG6402893.1"/>
    <property type="molecule type" value="Genomic_DNA"/>
</dbReference>
<feature type="compositionally biased region" description="Polar residues" evidence="1">
    <location>
        <begin position="171"/>
        <end position="180"/>
    </location>
</feature>
<evidence type="ECO:0000256" key="1">
    <source>
        <dbReference type="SAM" id="MobiDB-lite"/>
    </source>
</evidence>
<protein>
    <recommendedName>
        <fullName evidence="2">Retroviral polymerase SH3-like domain-containing protein</fullName>
    </recommendedName>
</protein>
<keyword evidence="4" id="KW-1185">Reference proteome</keyword>
<feature type="region of interest" description="Disordered" evidence="1">
    <location>
        <begin position="326"/>
        <end position="357"/>
    </location>
</feature>
<gene>
    <name evidence="3" type="ORF">SASPL_135107</name>
</gene>
<feature type="compositionally biased region" description="Polar residues" evidence="1">
    <location>
        <begin position="108"/>
        <end position="121"/>
    </location>
</feature>
<feature type="region of interest" description="Disordered" evidence="1">
    <location>
        <begin position="103"/>
        <end position="128"/>
    </location>
</feature>
<evidence type="ECO:0000313" key="4">
    <source>
        <dbReference type="Proteomes" id="UP000298416"/>
    </source>
</evidence>
<dbReference type="InterPro" id="IPR057670">
    <property type="entry name" value="SH3_retrovirus"/>
</dbReference>